<evidence type="ECO:0000313" key="3">
    <source>
        <dbReference type="Proteomes" id="UP000566819"/>
    </source>
</evidence>
<dbReference type="SUPFAM" id="SSF48452">
    <property type="entry name" value="TPR-like"/>
    <property type="match status" value="1"/>
</dbReference>
<evidence type="ECO:0000313" key="2">
    <source>
        <dbReference type="EMBL" id="KAF4628830.1"/>
    </source>
</evidence>
<feature type="region of interest" description="Disordered" evidence="1">
    <location>
        <begin position="347"/>
        <end position="366"/>
    </location>
</feature>
<evidence type="ECO:0000256" key="1">
    <source>
        <dbReference type="SAM" id="MobiDB-lite"/>
    </source>
</evidence>
<comment type="caution">
    <text evidence="2">The sequence shown here is derived from an EMBL/GenBank/DDBJ whole genome shotgun (WGS) entry which is preliminary data.</text>
</comment>
<gene>
    <name evidence="2" type="ORF">G7Y89_g9323</name>
</gene>
<feature type="region of interest" description="Disordered" evidence="1">
    <location>
        <begin position="407"/>
        <end position="436"/>
    </location>
</feature>
<sequence>MPMSFEFLFLGPEHSYAATLTKTNSTRVPLEPARIAFYGVPDSFCKWYGAFVERNHAYDVRGHDFLSYGGQYTSKNSKISLGSLTPLVSQSNTFEEVRKLQLFALAEEQKTDKKANLRVSYGPASGSFFADSFVPTGLKRYRWANLPADLENAIQEELCVNGYKSTKTNINNVAINAVNGWVVQSKGGKKYQSGGELPLELINALAEGAKNGVAINRLFFNHQHPTEYVLLFENGKVYARLHRDFEKPLKTLVQEWAKGNGLERRLEFKFYVSCLCTKKYQEQQNAAYYNRRGVFQIRRGKAEIATQYLREAQHLDQRNGEIRRNYAMALVRMRSILNDRHLEDYLTRLGDPSEGPEGPAPPVATEPNADFRIQYIMMLRTIRTVQGLQIDHQQYQSEWSIRTAVMGAPRNDTNGPHEVESESRSPLSPVVSIELP</sequence>
<organism evidence="2 3">
    <name type="scientific">Cudoniella acicularis</name>
    <dbReference type="NCBI Taxonomy" id="354080"/>
    <lineage>
        <taxon>Eukaryota</taxon>
        <taxon>Fungi</taxon>
        <taxon>Dikarya</taxon>
        <taxon>Ascomycota</taxon>
        <taxon>Pezizomycotina</taxon>
        <taxon>Leotiomycetes</taxon>
        <taxon>Helotiales</taxon>
        <taxon>Tricladiaceae</taxon>
        <taxon>Cudoniella</taxon>
    </lineage>
</organism>
<keyword evidence="3" id="KW-1185">Reference proteome</keyword>
<dbReference type="Proteomes" id="UP000566819">
    <property type="component" value="Unassembled WGS sequence"/>
</dbReference>
<dbReference type="AlphaFoldDB" id="A0A8H4W203"/>
<dbReference type="EMBL" id="JAAMPI010000757">
    <property type="protein sequence ID" value="KAF4628830.1"/>
    <property type="molecule type" value="Genomic_DNA"/>
</dbReference>
<accession>A0A8H4W203</accession>
<dbReference type="OrthoDB" id="3557967at2759"/>
<proteinExistence type="predicted"/>
<name>A0A8H4W203_9HELO</name>
<protein>
    <submittedName>
        <fullName evidence="2">Uncharacterized protein</fullName>
    </submittedName>
</protein>
<reference evidence="2 3" key="1">
    <citation type="submission" date="2020-03" db="EMBL/GenBank/DDBJ databases">
        <title>Draft Genome Sequence of Cudoniella acicularis.</title>
        <authorList>
            <person name="Buettner E."/>
            <person name="Kellner H."/>
        </authorList>
    </citation>
    <scope>NUCLEOTIDE SEQUENCE [LARGE SCALE GENOMIC DNA]</scope>
    <source>
        <strain evidence="2 3">DSM 108380</strain>
    </source>
</reference>
<dbReference type="InterPro" id="IPR011990">
    <property type="entry name" value="TPR-like_helical_dom_sf"/>
</dbReference>